<evidence type="ECO:0000256" key="2">
    <source>
        <dbReference type="SAM" id="SignalP"/>
    </source>
</evidence>
<comment type="caution">
    <text evidence="3">The sequence shown here is derived from an EMBL/GenBank/DDBJ whole genome shotgun (WGS) entry which is preliminary data.</text>
</comment>
<keyword evidence="4" id="KW-1185">Reference proteome</keyword>
<dbReference type="EMBL" id="JACHHO010000002">
    <property type="protein sequence ID" value="MBB5204816.1"/>
    <property type="molecule type" value="Genomic_DNA"/>
</dbReference>
<evidence type="ECO:0000313" key="3">
    <source>
        <dbReference type="EMBL" id="MBB5204816.1"/>
    </source>
</evidence>
<feature type="signal peptide" evidence="2">
    <location>
        <begin position="1"/>
        <end position="23"/>
    </location>
</feature>
<sequence>MKFAPLHRAALVAAAFLPLTAFAASGDAALRSECAAKNPVTVAAAGANEFQFNYHKGELRGEARKGAKVACSEGQYNQYLASLDPAKVLAANPTAAGKPAVEEHQFSYRKGKLKSETPTP</sequence>
<dbReference type="AlphaFoldDB" id="A0A840S739"/>
<dbReference type="OrthoDB" id="8904242at2"/>
<accession>A0A840S739</accession>
<dbReference type="Proteomes" id="UP000554837">
    <property type="component" value="Unassembled WGS sequence"/>
</dbReference>
<gene>
    <name evidence="3" type="ORF">HNQ51_002130</name>
</gene>
<protein>
    <submittedName>
        <fullName evidence="3">Uncharacterized protein</fullName>
    </submittedName>
</protein>
<feature type="region of interest" description="Disordered" evidence="1">
    <location>
        <begin position="97"/>
        <end position="120"/>
    </location>
</feature>
<evidence type="ECO:0000256" key="1">
    <source>
        <dbReference type="SAM" id="MobiDB-lite"/>
    </source>
</evidence>
<feature type="chain" id="PRO_5032348128" evidence="2">
    <location>
        <begin position="24"/>
        <end position="120"/>
    </location>
</feature>
<proteinExistence type="predicted"/>
<dbReference type="RefSeq" id="WP_138855541.1">
    <property type="nucleotide sequence ID" value="NZ_CP040709.1"/>
</dbReference>
<reference evidence="3 4" key="1">
    <citation type="submission" date="2020-08" db="EMBL/GenBank/DDBJ databases">
        <title>Genomic Encyclopedia of Type Strains, Phase IV (KMG-IV): sequencing the most valuable type-strain genomes for metagenomic binning, comparative biology and taxonomic classification.</title>
        <authorList>
            <person name="Goeker M."/>
        </authorList>
    </citation>
    <scope>NUCLEOTIDE SEQUENCE [LARGE SCALE GENOMIC DNA]</scope>
    <source>
        <strain evidence="3 4">DSM 23958</strain>
    </source>
</reference>
<evidence type="ECO:0000313" key="4">
    <source>
        <dbReference type="Proteomes" id="UP000554837"/>
    </source>
</evidence>
<name>A0A840S739_9BURK</name>
<keyword evidence="2" id="KW-0732">Signal</keyword>
<organism evidence="3 4">
    <name type="scientific">Inhella inkyongensis</name>
    <dbReference type="NCBI Taxonomy" id="392593"/>
    <lineage>
        <taxon>Bacteria</taxon>
        <taxon>Pseudomonadati</taxon>
        <taxon>Pseudomonadota</taxon>
        <taxon>Betaproteobacteria</taxon>
        <taxon>Burkholderiales</taxon>
        <taxon>Sphaerotilaceae</taxon>
        <taxon>Inhella</taxon>
    </lineage>
</organism>